<evidence type="ECO:0000256" key="2">
    <source>
        <dbReference type="RuleBase" id="RU102079"/>
    </source>
</evidence>
<feature type="domain" description="Galectin" evidence="3">
    <location>
        <begin position="40"/>
        <end position="178"/>
    </location>
</feature>
<proteinExistence type="predicted"/>
<dbReference type="InterPro" id="IPR001079">
    <property type="entry name" value="Galectin_CRD"/>
</dbReference>
<reference evidence="4" key="1">
    <citation type="submission" date="2018-09" db="EMBL/GenBank/DDBJ databases">
        <title>Common duck and Muscovy duck high density SNP chip.</title>
        <authorList>
            <person name="Vignal A."/>
            <person name="Thebault N."/>
            <person name="Warren W.C."/>
        </authorList>
    </citation>
    <scope>NUCLEOTIDE SEQUENCE [LARGE SCALE GENOMIC DNA]</scope>
</reference>
<reference evidence="4" key="3">
    <citation type="submission" date="2025-09" db="UniProtKB">
        <authorList>
            <consortium name="Ensembl"/>
        </authorList>
    </citation>
    <scope>IDENTIFICATION</scope>
</reference>
<dbReference type="InterPro" id="IPR013320">
    <property type="entry name" value="ConA-like_dom_sf"/>
</dbReference>
<dbReference type="Ensembl" id="ENSCMMT00000011651.1">
    <property type="protein sequence ID" value="ENSCMMP00000010588.1"/>
    <property type="gene ID" value="ENSCMMG00000006688.1"/>
</dbReference>
<organism evidence="4 5">
    <name type="scientific">Cairina moschata</name>
    <name type="common">Muscovy duck</name>
    <dbReference type="NCBI Taxonomy" id="8855"/>
    <lineage>
        <taxon>Eukaryota</taxon>
        <taxon>Metazoa</taxon>
        <taxon>Chordata</taxon>
        <taxon>Craniata</taxon>
        <taxon>Vertebrata</taxon>
        <taxon>Euteleostomi</taxon>
        <taxon>Archelosauria</taxon>
        <taxon>Archosauria</taxon>
        <taxon>Dinosauria</taxon>
        <taxon>Saurischia</taxon>
        <taxon>Theropoda</taxon>
        <taxon>Coelurosauria</taxon>
        <taxon>Aves</taxon>
        <taxon>Neognathae</taxon>
        <taxon>Galloanserae</taxon>
        <taxon>Anseriformes</taxon>
        <taxon>Anatidae</taxon>
        <taxon>Anatinae</taxon>
        <taxon>Cairina</taxon>
    </lineage>
</organism>
<dbReference type="PROSITE" id="PS51304">
    <property type="entry name" value="GALECTIN"/>
    <property type="match status" value="1"/>
</dbReference>
<dbReference type="CDD" id="cd00070">
    <property type="entry name" value="GLECT"/>
    <property type="match status" value="1"/>
</dbReference>
<evidence type="ECO:0000313" key="5">
    <source>
        <dbReference type="Proteomes" id="UP000694556"/>
    </source>
</evidence>
<dbReference type="Proteomes" id="UP000694556">
    <property type="component" value="Chromosome 4"/>
</dbReference>
<dbReference type="Pfam" id="PF00337">
    <property type="entry name" value="Gal-bind_lectin"/>
    <property type="match status" value="1"/>
</dbReference>
<dbReference type="GO" id="GO:0030395">
    <property type="term" value="F:lactose binding"/>
    <property type="evidence" value="ECO:0007669"/>
    <property type="project" value="TreeGrafter"/>
</dbReference>
<accession>A0A8C3BWT8</accession>
<sequence length="211" mass="23669">MVLPEGFKLLELAAESRWAVERGLGGVLPGGAGICSMEQGLVVTQLDVEPGECIKVKGKILSDAKGFAVNVGKDSSTLMLHFNPRFDCHGDVNTIVCNSKEDGTWGEEDRKADFPFQHGDKIEICISFDAAEVKVKLPEVEFEFPNRLGMEKIQYLAVEGPSEIGWKLKRTISKVLGLNRLKQKDFAQDHMGKVRVRMRPLEAFYHRPRRR</sequence>
<dbReference type="GO" id="GO:0043236">
    <property type="term" value="F:laminin binding"/>
    <property type="evidence" value="ECO:0007669"/>
    <property type="project" value="TreeGrafter"/>
</dbReference>
<reference evidence="4" key="2">
    <citation type="submission" date="2025-08" db="UniProtKB">
        <authorList>
            <consortium name="Ensembl"/>
        </authorList>
    </citation>
    <scope>IDENTIFICATION</scope>
</reference>
<evidence type="ECO:0000256" key="1">
    <source>
        <dbReference type="ARBA" id="ARBA00022734"/>
    </source>
</evidence>
<dbReference type="PANTHER" id="PTHR11346">
    <property type="entry name" value="GALECTIN"/>
    <property type="match status" value="1"/>
</dbReference>
<dbReference type="InterPro" id="IPR044156">
    <property type="entry name" value="Galectin-like"/>
</dbReference>
<dbReference type="GO" id="GO:0005615">
    <property type="term" value="C:extracellular space"/>
    <property type="evidence" value="ECO:0007669"/>
    <property type="project" value="TreeGrafter"/>
</dbReference>
<dbReference type="SUPFAM" id="SSF49899">
    <property type="entry name" value="Concanavalin A-like lectins/glucanases"/>
    <property type="match status" value="1"/>
</dbReference>
<protein>
    <recommendedName>
        <fullName evidence="2">Galectin</fullName>
    </recommendedName>
</protein>
<evidence type="ECO:0000313" key="4">
    <source>
        <dbReference type="Ensembl" id="ENSCMMP00000010588.1"/>
    </source>
</evidence>
<dbReference type="PANTHER" id="PTHR11346:SF97">
    <property type="entry name" value="GALECTIN-1"/>
    <property type="match status" value="1"/>
</dbReference>
<dbReference type="AlphaFoldDB" id="A0A8C3BWT8"/>
<name>A0A8C3BWT8_CAIMO</name>
<evidence type="ECO:0000259" key="3">
    <source>
        <dbReference type="PROSITE" id="PS51304"/>
    </source>
</evidence>
<dbReference type="Gene3D" id="2.60.120.200">
    <property type="match status" value="1"/>
</dbReference>
<keyword evidence="1 2" id="KW-0430">Lectin</keyword>
<keyword evidence="5" id="KW-1185">Reference proteome</keyword>
<dbReference type="FunFam" id="2.60.120.200:FF:000021">
    <property type="entry name" value="Galectin"/>
    <property type="match status" value="1"/>
</dbReference>
<dbReference type="SMART" id="SM00908">
    <property type="entry name" value="Gal-bind_lectin"/>
    <property type="match status" value="1"/>
</dbReference>
<dbReference type="SMART" id="SM00276">
    <property type="entry name" value="GLECT"/>
    <property type="match status" value="1"/>
</dbReference>